<dbReference type="EMBL" id="JBEAFC010000003">
    <property type="protein sequence ID" value="KAL1564497.1"/>
    <property type="molecule type" value="Genomic_DNA"/>
</dbReference>
<feature type="signal peptide" evidence="3">
    <location>
        <begin position="1"/>
        <end position="18"/>
    </location>
</feature>
<dbReference type="GO" id="GO:0006952">
    <property type="term" value="P:defense response"/>
    <property type="evidence" value="ECO:0007669"/>
    <property type="project" value="UniProtKB-ARBA"/>
</dbReference>
<dbReference type="FunFam" id="3.80.10.10:FF:000383">
    <property type="entry name" value="Leucine-rich repeat receptor protein kinase EMS1"/>
    <property type="match status" value="1"/>
</dbReference>
<evidence type="ECO:0000313" key="5">
    <source>
        <dbReference type="Proteomes" id="UP001567538"/>
    </source>
</evidence>
<feature type="chain" id="PRO_5044843714" evidence="3">
    <location>
        <begin position="19"/>
        <end position="387"/>
    </location>
</feature>
<sequence>MATAVLLLLLAVVSPSLASAIPSETAALRAFKSAVKPSSIPPASCLAKWNFSADPCATPRINDFICGVTSAGDRVVQLTLDSQGYSGTLTPLLSQLTQLVTLDVGENDFHGLIPPSIASLPNLQNLILRGNSFSSTLPPSIAAAKSLLTLDLGRNSISGPLPDLSPLAALTSLDLSYNKLTGPLPRLPPNLIELALKANSLSGSLTETSFAELTHLMVVELAENSLSGAIPPWFFLLPSLQQIDLAKNGITSVSVDAPPAESDSELVAVDLSYNKVEGMLPEKFSDYPELRSLVLSYNKFRGPIPGQYSREGSSLRRLYLDGNYLNGSAPQGFFSGNGQVSGSFGDNCLRSCPSSSELCLKSQKPASICQQANGVIYLPYKNETVDI</sequence>
<dbReference type="SMART" id="SM00369">
    <property type="entry name" value="LRR_TYP"/>
    <property type="match status" value="4"/>
</dbReference>
<reference evidence="4 5" key="1">
    <citation type="submission" date="2024-06" db="EMBL/GenBank/DDBJ databases">
        <title>A chromosome level genome sequence of Diviner's sage (Salvia divinorum).</title>
        <authorList>
            <person name="Ford S.A."/>
            <person name="Ro D.-K."/>
            <person name="Ness R.W."/>
            <person name="Phillips M.A."/>
        </authorList>
    </citation>
    <scope>NUCLEOTIDE SEQUENCE [LARGE SCALE GENOMIC DNA]</scope>
    <source>
        <strain evidence="4">SAF-2024a</strain>
        <tissue evidence="4">Leaf</tissue>
    </source>
</reference>
<dbReference type="AlphaFoldDB" id="A0ABD1I7Z2"/>
<dbReference type="GO" id="GO:0051707">
    <property type="term" value="P:response to other organism"/>
    <property type="evidence" value="ECO:0007669"/>
    <property type="project" value="UniProtKB-ARBA"/>
</dbReference>
<dbReference type="Pfam" id="PF13855">
    <property type="entry name" value="LRR_8"/>
    <property type="match status" value="2"/>
</dbReference>
<keyword evidence="2" id="KW-0677">Repeat</keyword>
<dbReference type="PANTHER" id="PTHR48009:SF9">
    <property type="entry name" value="LRR RECEPTOR-LIKE SERINE_THREONINE-PROTEIN KINASE GSO1"/>
    <property type="match status" value="1"/>
</dbReference>
<keyword evidence="1" id="KW-0433">Leucine-rich repeat</keyword>
<comment type="caution">
    <text evidence="4">The sequence shown here is derived from an EMBL/GenBank/DDBJ whole genome shotgun (WGS) entry which is preliminary data.</text>
</comment>
<dbReference type="Pfam" id="PF13516">
    <property type="entry name" value="LRR_6"/>
    <property type="match status" value="1"/>
</dbReference>
<dbReference type="Gene3D" id="3.80.10.10">
    <property type="entry name" value="Ribonuclease Inhibitor"/>
    <property type="match status" value="2"/>
</dbReference>
<evidence type="ECO:0000256" key="2">
    <source>
        <dbReference type="ARBA" id="ARBA00022737"/>
    </source>
</evidence>
<dbReference type="InterPro" id="IPR053213">
    <property type="entry name" value="RLP29"/>
</dbReference>
<accession>A0ABD1I7Z2</accession>
<name>A0ABD1I7Z2_SALDI</name>
<dbReference type="Pfam" id="PF00560">
    <property type="entry name" value="LRR_1"/>
    <property type="match status" value="2"/>
</dbReference>
<keyword evidence="5" id="KW-1185">Reference proteome</keyword>
<gene>
    <name evidence="4" type="ORF">AAHA92_06827</name>
</gene>
<dbReference type="InterPro" id="IPR003591">
    <property type="entry name" value="Leu-rich_rpt_typical-subtyp"/>
</dbReference>
<organism evidence="4 5">
    <name type="scientific">Salvia divinorum</name>
    <name type="common">Maria pastora</name>
    <name type="synonym">Diviner's sage</name>
    <dbReference type="NCBI Taxonomy" id="28513"/>
    <lineage>
        <taxon>Eukaryota</taxon>
        <taxon>Viridiplantae</taxon>
        <taxon>Streptophyta</taxon>
        <taxon>Embryophyta</taxon>
        <taxon>Tracheophyta</taxon>
        <taxon>Spermatophyta</taxon>
        <taxon>Magnoliopsida</taxon>
        <taxon>eudicotyledons</taxon>
        <taxon>Gunneridae</taxon>
        <taxon>Pentapetalae</taxon>
        <taxon>asterids</taxon>
        <taxon>lamiids</taxon>
        <taxon>Lamiales</taxon>
        <taxon>Lamiaceae</taxon>
        <taxon>Nepetoideae</taxon>
        <taxon>Mentheae</taxon>
        <taxon>Salviinae</taxon>
        <taxon>Salvia</taxon>
        <taxon>Salvia subgen. Calosphace</taxon>
    </lineage>
</organism>
<evidence type="ECO:0000313" key="4">
    <source>
        <dbReference type="EMBL" id="KAL1564497.1"/>
    </source>
</evidence>
<keyword evidence="3" id="KW-0732">Signal</keyword>
<dbReference type="InterPro" id="IPR001611">
    <property type="entry name" value="Leu-rich_rpt"/>
</dbReference>
<dbReference type="SUPFAM" id="SSF52058">
    <property type="entry name" value="L domain-like"/>
    <property type="match status" value="1"/>
</dbReference>
<dbReference type="PANTHER" id="PTHR48009">
    <property type="entry name" value="LEUCINE-RICH REPEAT (LRR) FAMILY PROTEIN"/>
    <property type="match status" value="1"/>
</dbReference>
<dbReference type="InterPro" id="IPR032675">
    <property type="entry name" value="LRR_dom_sf"/>
</dbReference>
<proteinExistence type="predicted"/>
<dbReference type="Proteomes" id="UP001567538">
    <property type="component" value="Unassembled WGS sequence"/>
</dbReference>
<protein>
    <submittedName>
        <fullName evidence="4">Leucine-rich repeat receptor-like kinase protein THICK TASSEL DWARF1</fullName>
    </submittedName>
</protein>
<evidence type="ECO:0000256" key="3">
    <source>
        <dbReference type="SAM" id="SignalP"/>
    </source>
</evidence>
<evidence type="ECO:0000256" key="1">
    <source>
        <dbReference type="ARBA" id="ARBA00022614"/>
    </source>
</evidence>